<evidence type="ECO:0000256" key="1">
    <source>
        <dbReference type="SAM" id="MobiDB-lite"/>
    </source>
</evidence>
<dbReference type="Proteomes" id="UP000550714">
    <property type="component" value="Unassembled WGS sequence"/>
</dbReference>
<dbReference type="RefSeq" id="WP_183656247.1">
    <property type="nucleotide sequence ID" value="NZ_JACHWU010000003.1"/>
</dbReference>
<organism evidence="2 3">
    <name type="scientific">Prauserella isguenensis</name>
    <dbReference type="NCBI Taxonomy" id="1470180"/>
    <lineage>
        <taxon>Bacteria</taxon>
        <taxon>Bacillati</taxon>
        <taxon>Actinomycetota</taxon>
        <taxon>Actinomycetes</taxon>
        <taxon>Pseudonocardiales</taxon>
        <taxon>Pseudonocardiaceae</taxon>
        <taxon>Prauserella</taxon>
    </lineage>
</organism>
<proteinExistence type="predicted"/>
<feature type="compositionally biased region" description="Low complexity" evidence="1">
    <location>
        <begin position="10"/>
        <end position="30"/>
    </location>
</feature>
<feature type="region of interest" description="Disordered" evidence="1">
    <location>
        <begin position="1"/>
        <end position="68"/>
    </location>
</feature>
<evidence type="ECO:0000313" key="2">
    <source>
        <dbReference type="EMBL" id="MBB3051948.1"/>
    </source>
</evidence>
<sequence length="82" mass="8748">MNSTDRDSALRTPSLSTPSPRTSASRTSAPGAPEPESLDDLIADCRDIPRPQVPGQRPHPSARPWNVDDACHAQVAGLDAYV</sequence>
<protein>
    <submittedName>
        <fullName evidence="2">Uncharacterized protein</fullName>
    </submittedName>
</protein>
<reference evidence="2 3" key="1">
    <citation type="submission" date="2020-08" db="EMBL/GenBank/DDBJ databases">
        <title>Genomic Encyclopedia of Type Strains, Phase III (KMG-III): the genomes of soil and plant-associated and newly described type strains.</title>
        <authorList>
            <person name="Whitman W."/>
        </authorList>
    </citation>
    <scope>NUCLEOTIDE SEQUENCE [LARGE SCALE GENOMIC DNA]</scope>
    <source>
        <strain evidence="2 3">CECT 8577</strain>
    </source>
</reference>
<name>A0A839S2D9_9PSEU</name>
<keyword evidence="3" id="KW-1185">Reference proteome</keyword>
<evidence type="ECO:0000313" key="3">
    <source>
        <dbReference type="Proteomes" id="UP000550714"/>
    </source>
</evidence>
<comment type="caution">
    <text evidence="2">The sequence shown here is derived from an EMBL/GenBank/DDBJ whole genome shotgun (WGS) entry which is preliminary data.</text>
</comment>
<gene>
    <name evidence="2" type="ORF">FHS23_002977</name>
</gene>
<accession>A0A839S2D9</accession>
<dbReference type="AlphaFoldDB" id="A0A839S2D9"/>
<dbReference type="EMBL" id="JACHWU010000003">
    <property type="protein sequence ID" value="MBB3051948.1"/>
    <property type="molecule type" value="Genomic_DNA"/>
</dbReference>